<dbReference type="Proteomes" id="UP001499979">
    <property type="component" value="Unassembled WGS sequence"/>
</dbReference>
<protein>
    <submittedName>
        <fullName evidence="2">Uncharacterized protein</fullName>
    </submittedName>
</protein>
<gene>
    <name evidence="2" type="ORF">GCM10009606_45570</name>
</gene>
<comment type="caution">
    <text evidence="2">The sequence shown here is derived from an EMBL/GenBank/DDBJ whole genome shotgun (WGS) entry which is preliminary data.</text>
</comment>
<dbReference type="EMBL" id="BAAAJE010000030">
    <property type="protein sequence ID" value="GAA1162597.1"/>
    <property type="molecule type" value="Genomic_DNA"/>
</dbReference>
<reference evidence="3" key="1">
    <citation type="journal article" date="2019" name="Int. J. Syst. Evol. Microbiol.">
        <title>The Global Catalogue of Microorganisms (GCM) 10K type strain sequencing project: providing services to taxonomists for standard genome sequencing and annotation.</title>
        <authorList>
            <consortium name="The Broad Institute Genomics Platform"/>
            <consortium name="The Broad Institute Genome Sequencing Center for Infectious Disease"/>
            <person name="Wu L."/>
            <person name="Ma J."/>
        </authorList>
    </citation>
    <scope>NUCLEOTIDE SEQUENCE [LARGE SCALE GENOMIC DNA]</scope>
    <source>
        <strain evidence="3">JCM 11813</strain>
    </source>
</reference>
<evidence type="ECO:0000256" key="1">
    <source>
        <dbReference type="SAM" id="MobiDB-lite"/>
    </source>
</evidence>
<organism evidence="2 3">
    <name type="scientific">Nocardioides aquiterrae</name>
    <dbReference type="NCBI Taxonomy" id="203799"/>
    <lineage>
        <taxon>Bacteria</taxon>
        <taxon>Bacillati</taxon>
        <taxon>Actinomycetota</taxon>
        <taxon>Actinomycetes</taxon>
        <taxon>Propionibacteriales</taxon>
        <taxon>Nocardioidaceae</taxon>
        <taxon>Nocardioides</taxon>
    </lineage>
</organism>
<name>A0ABN1UQU9_9ACTN</name>
<feature type="region of interest" description="Disordered" evidence="1">
    <location>
        <begin position="1"/>
        <end position="44"/>
    </location>
</feature>
<keyword evidence="3" id="KW-1185">Reference proteome</keyword>
<evidence type="ECO:0000313" key="3">
    <source>
        <dbReference type="Proteomes" id="UP001499979"/>
    </source>
</evidence>
<feature type="compositionally biased region" description="Polar residues" evidence="1">
    <location>
        <begin position="1"/>
        <end position="20"/>
    </location>
</feature>
<sequence length="93" mass="9309">MASGTRSSSPQRGQAEASTGSRDEQLGQANGSAYGMVRASPGHARRGIGTRTQITQAAGGSVAGSPSAAAASWGTYRSSRYGMLSGVTKLCAT</sequence>
<evidence type="ECO:0000313" key="2">
    <source>
        <dbReference type="EMBL" id="GAA1162597.1"/>
    </source>
</evidence>
<proteinExistence type="predicted"/>
<accession>A0ABN1UQU9</accession>